<feature type="chain" id="PRO_5046786718" evidence="1">
    <location>
        <begin position="24"/>
        <end position="127"/>
    </location>
</feature>
<keyword evidence="1" id="KW-0732">Signal</keyword>
<feature type="signal peptide" evidence="1">
    <location>
        <begin position="1"/>
        <end position="23"/>
    </location>
</feature>
<evidence type="ECO:0000313" key="2">
    <source>
        <dbReference type="EMBL" id="MDZ5457680.1"/>
    </source>
</evidence>
<proteinExistence type="predicted"/>
<dbReference type="RefSeq" id="WP_322465935.1">
    <property type="nucleotide sequence ID" value="NZ_JAXOJX010000021.1"/>
</dbReference>
<protein>
    <submittedName>
        <fullName evidence="2">Uncharacterized protein</fullName>
    </submittedName>
</protein>
<dbReference type="Proteomes" id="UP001293718">
    <property type="component" value="Unassembled WGS sequence"/>
</dbReference>
<accession>A0ABU5IGA0</accession>
<dbReference type="EMBL" id="JAXOJX010000021">
    <property type="protein sequence ID" value="MDZ5457680.1"/>
    <property type="molecule type" value="Genomic_DNA"/>
</dbReference>
<organism evidence="2 3">
    <name type="scientific">Azohydromonas lata</name>
    <dbReference type="NCBI Taxonomy" id="45677"/>
    <lineage>
        <taxon>Bacteria</taxon>
        <taxon>Pseudomonadati</taxon>
        <taxon>Pseudomonadota</taxon>
        <taxon>Betaproteobacteria</taxon>
        <taxon>Burkholderiales</taxon>
        <taxon>Sphaerotilaceae</taxon>
        <taxon>Azohydromonas</taxon>
    </lineage>
</organism>
<dbReference type="InterPro" id="IPR006311">
    <property type="entry name" value="TAT_signal"/>
</dbReference>
<gene>
    <name evidence="2" type="ORF">SM757_13955</name>
</gene>
<name>A0ABU5IGA0_9BURK</name>
<reference evidence="2 3" key="1">
    <citation type="submission" date="2023-11" db="EMBL/GenBank/DDBJ databases">
        <title>Draft genome of Azohydromonas lata strain H1 (DSM1123), a polyhydroxyalkanoate producer.</title>
        <authorList>
            <person name="Traversa D."/>
            <person name="D'Addabbo P."/>
            <person name="Pazzani C."/>
            <person name="Manzari C."/>
            <person name="Chiara M."/>
            <person name="Scrascia M."/>
        </authorList>
    </citation>
    <scope>NUCLEOTIDE SEQUENCE [LARGE SCALE GENOMIC DNA]</scope>
    <source>
        <strain evidence="2 3">H1</strain>
    </source>
</reference>
<comment type="caution">
    <text evidence="2">The sequence shown here is derived from an EMBL/GenBank/DDBJ whole genome shotgun (WGS) entry which is preliminary data.</text>
</comment>
<dbReference type="PROSITE" id="PS51318">
    <property type="entry name" value="TAT"/>
    <property type="match status" value="1"/>
</dbReference>
<keyword evidence="3" id="KW-1185">Reference proteome</keyword>
<evidence type="ECO:0000313" key="3">
    <source>
        <dbReference type="Proteomes" id="UP001293718"/>
    </source>
</evidence>
<sequence>MKKLSRSFVLAAAALLGAGAALAKLPPPSDEAKAKADEAKAKAAWSDKVAAYQLCKANDRVAARTLAEAKKASKPVGEVVATPACADPGPFAYTPPEAAAPAGAAAAASTPAATTAAAASVAAAKKP</sequence>
<evidence type="ECO:0000256" key="1">
    <source>
        <dbReference type="SAM" id="SignalP"/>
    </source>
</evidence>